<dbReference type="GO" id="GO:0005634">
    <property type="term" value="C:nucleus"/>
    <property type="evidence" value="ECO:0007669"/>
    <property type="project" value="UniProtKB-UniRule"/>
</dbReference>
<feature type="region of interest" description="Disordered" evidence="4">
    <location>
        <begin position="122"/>
        <end position="180"/>
    </location>
</feature>
<proteinExistence type="inferred from homology"/>
<dbReference type="GO" id="GO:0004861">
    <property type="term" value="F:cyclin-dependent protein serine/threonine kinase inhibitor activity"/>
    <property type="evidence" value="ECO:0007669"/>
    <property type="project" value="UniProtKB-UniRule"/>
</dbReference>
<organism evidence="6 7">
    <name type="scientific">Rhynchospora tenuis</name>
    <dbReference type="NCBI Taxonomy" id="198213"/>
    <lineage>
        <taxon>Eukaryota</taxon>
        <taxon>Viridiplantae</taxon>
        <taxon>Streptophyta</taxon>
        <taxon>Embryophyta</taxon>
        <taxon>Tracheophyta</taxon>
        <taxon>Spermatophyta</taxon>
        <taxon>Magnoliopsida</taxon>
        <taxon>Liliopsida</taxon>
        <taxon>Poales</taxon>
        <taxon>Cyperaceae</taxon>
        <taxon>Cyperoideae</taxon>
        <taxon>Rhynchosporeae</taxon>
        <taxon>Rhynchospora</taxon>
    </lineage>
</organism>
<comment type="similarity">
    <text evidence="1 3">Belongs to the CDI family. ICK/KRP subfamily.</text>
</comment>
<dbReference type="AlphaFoldDB" id="A0AAD5ZLQ2"/>
<dbReference type="Gene3D" id="4.10.365.10">
    <property type="entry name" value="p27"/>
    <property type="match status" value="1"/>
</dbReference>
<dbReference type="PIRSF" id="PIRSF017811">
    <property type="entry name" value="CDK_inhib_pln"/>
    <property type="match status" value="1"/>
</dbReference>
<evidence type="ECO:0000259" key="5">
    <source>
        <dbReference type="Pfam" id="PF02234"/>
    </source>
</evidence>
<keyword evidence="2 3" id="KW-0649">Protein kinase inhibitor</keyword>
<sequence length="221" mass="24779">MGKYIRKSKGSRAVGEMTVMEVTQVVGVRTRSRAIKAASMAKTSLKEAEVELEGYLELRSRRLFMTPRITRPSVNSANRRCNMSKLEASSGRLSRCSSTSSLAGVNSEKDIAECSNLRSRGAEVANDQESSVGNCECNRERRNVGPSSESKGQISDLESESDEKSRHRSSPVNRMPSQTEIDDFFGVAEKAIRDRFTSKYNFDVEREMPLEGRYEWVQLNC</sequence>
<dbReference type="InterPro" id="IPR044275">
    <property type="entry name" value="KRP"/>
</dbReference>
<evidence type="ECO:0000256" key="1">
    <source>
        <dbReference type="ARBA" id="ARBA00010274"/>
    </source>
</evidence>
<reference evidence="6 7" key="1">
    <citation type="journal article" date="2022" name="Cell">
        <title>Repeat-based holocentromeres influence genome architecture and karyotype evolution.</title>
        <authorList>
            <person name="Hofstatter P.G."/>
            <person name="Thangavel G."/>
            <person name="Lux T."/>
            <person name="Neumann P."/>
            <person name="Vondrak T."/>
            <person name="Novak P."/>
            <person name="Zhang M."/>
            <person name="Costa L."/>
            <person name="Castellani M."/>
            <person name="Scott A."/>
            <person name="Toegelov H."/>
            <person name="Fuchs J."/>
            <person name="Mata-Sucre Y."/>
            <person name="Dias Y."/>
            <person name="Vanzela A.L.L."/>
            <person name="Huettel B."/>
            <person name="Almeida C.C.S."/>
            <person name="Simkova H."/>
            <person name="Souza G."/>
            <person name="Pedrosa-Harand A."/>
            <person name="Macas J."/>
            <person name="Mayer K.F.X."/>
            <person name="Houben A."/>
            <person name="Marques A."/>
        </authorList>
    </citation>
    <scope>NUCLEOTIDE SEQUENCE [LARGE SCALE GENOMIC DNA]</scope>
    <source>
        <strain evidence="6">RhyTen1mFocal</strain>
    </source>
</reference>
<evidence type="ECO:0000313" key="7">
    <source>
        <dbReference type="Proteomes" id="UP001210211"/>
    </source>
</evidence>
<dbReference type="PANTHER" id="PTHR46776">
    <property type="entry name" value="CYCLIN-DEPENDENT KINASE INHIBITOR 4-RELATED"/>
    <property type="match status" value="1"/>
</dbReference>
<evidence type="ECO:0000256" key="4">
    <source>
        <dbReference type="SAM" id="MobiDB-lite"/>
    </source>
</evidence>
<keyword evidence="7" id="KW-1185">Reference proteome</keyword>
<gene>
    <name evidence="6" type="ORF">LUZ61_003925</name>
</gene>
<dbReference type="InterPro" id="IPR003175">
    <property type="entry name" value="CDI_dom"/>
</dbReference>
<name>A0AAD5ZLQ2_9POAL</name>
<comment type="caution">
    <text evidence="6">The sequence shown here is derived from an EMBL/GenBank/DDBJ whole genome shotgun (WGS) entry which is preliminary data.</text>
</comment>
<dbReference type="GO" id="GO:0051726">
    <property type="term" value="P:regulation of cell cycle"/>
    <property type="evidence" value="ECO:0007669"/>
    <property type="project" value="InterPro"/>
</dbReference>
<evidence type="ECO:0000256" key="2">
    <source>
        <dbReference type="ARBA" id="ARBA00023013"/>
    </source>
</evidence>
<evidence type="ECO:0000256" key="3">
    <source>
        <dbReference type="PIRNR" id="PIRNR017811"/>
    </source>
</evidence>
<dbReference type="EMBL" id="JAMRDG010000001">
    <property type="protein sequence ID" value="KAJ3700220.1"/>
    <property type="molecule type" value="Genomic_DNA"/>
</dbReference>
<protein>
    <recommendedName>
        <fullName evidence="3">Cyclin-dependent kinase inhibitor</fullName>
    </recommendedName>
</protein>
<dbReference type="Pfam" id="PF02234">
    <property type="entry name" value="CDI"/>
    <property type="match status" value="1"/>
</dbReference>
<feature type="compositionally biased region" description="Polar residues" evidence="4">
    <location>
        <begin position="170"/>
        <end position="179"/>
    </location>
</feature>
<dbReference type="InterPro" id="IPR044898">
    <property type="entry name" value="CDI_dom_sf"/>
</dbReference>
<accession>A0AAD5ZLQ2</accession>
<feature type="domain" description="Cyclin-dependent kinase inhibitor" evidence="5">
    <location>
        <begin position="175"/>
        <end position="219"/>
    </location>
</feature>
<dbReference type="Proteomes" id="UP001210211">
    <property type="component" value="Unassembled WGS sequence"/>
</dbReference>
<evidence type="ECO:0000313" key="6">
    <source>
        <dbReference type="EMBL" id="KAJ3700220.1"/>
    </source>
</evidence>